<keyword evidence="8" id="KW-0812">Transmembrane</keyword>
<evidence type="ECO:0000256" key="1">
    <source>
        <dbReference type="ARBA" id="ARBA00004162"/>
    </source>
</evidence>
<keyword evidence="10" id="KW-0677">Repeat</keyword>
<dbReference type="FunFam" id="3.80.10.10:FF:000233">
    <property type="entry name" value="Leucine-rich repeat receptor-like protein kinase TDR"/>
    <property type="match status" value="1"/>
</dbReference>
<evidence type="ECO:0000256" key="6">
    <source>
        <dbReference type="ARBA" id="ARBA00022614"/>
    </source>
</evidence>
<evidence type="ECO:0000259" key="19">
    <source>
        <dbReference type="PROSITE" id="PS50011"/>
    </source>
</evidence>
<evidence type="ECO:0000256" key="7">
    <source>
        <dbReference type="ARBA" id="ARBA00022679"/>
    </source>
</evidence>
<evidence type="ECO:0000256" key="3">
    <source>
        <dbReference type="ARBA" id="ARBA00022475"/>
    </source>
</evidence>
<dbReference type="InterPro" id="IPR052592">
    <property type="entry name" value="LRR-RLK"/>
</dbReference>
<comment type="caution">
    <text evidence="20">The sequence shown here is derived from an EMBL/GenBank/DDBJ whole genome shotgun (WGS) entry which is preliminary data.</text>
</comment>
<dbReference type="PROSITE" id="PS50011">
    <property type="entry name" value="PROTEIN_KINASE_DOM"/>
    <property type="match status" value="1"/>
</dbReference>
<name>A0A438CE76_VITVI</name>
<dbReference type="InterPro" id="IPR000719">
    <property type="entry name" value="Prot_kinase_dom"/>
</dbReference>
<protein>
    <recommendedName>
        <fullName evidence="2">non-specific serine/threonine protein kinase</fullName>
        <ecNumber evidence="2">2.7.11.1</ecNumber>
    </recommendedName>
</protein>
<dbReference type="Proteomes" id="UP000288805">
    <property type="component" value="Unassembled WGS sequence"/>
</dbReference>
<dbReference type="GO" id="GO:0005524">
    <property type="term" value="F:ATP binding"/>
    <property type="evidence" value="ECO:0007669"/>
    <property type="project" value="UniProtKB-KW"/>
</dbReference>
<keyword evidence="5" id="KW-0597">Phosphoprotein</keyword>
<dbReference type="Gene3D" id="1.10.510.10">
    <property type="entry name" value="Transferase(Phosphotransferase) domain 1"/>
    <property type="match status" value="1"/>
</dbReference>
<dbReference type="InterPro" id="IPR008271">
    <property type="entry name" value="Ser/Thr_kinase_AS"/>
</dbReference>
<reference evidence="20 21" key="1">
    <citation type="journal article" date="2018" name="PLoS Genet.">
        <title>Population sequencing reveals clonal diversity and ancestral inbreeding in the grapevine cultivar Chardonnay.</title>
        <authorList>
            <person name="Roach M.J."/>
            <person name="Johnson D.L."/>
            <person name="Bohlmann J."/>
            <person name="van Vuuren H.J."/>
            <person name="Jones S.J."/>
            <person name="Pretorius I.S."/>
            <person name="Schmidt S.A."/>
            <person name="Borneman A.R."/>
        </authorList>
    </citation>
    <scope>NUCLEOTIDE SEQUENCE [LARGE SCALE GENOMIC DNA]</scope>
    <source>
        <strain evidence="21">cv. Chardonnay</strain>
        <tissue evidence="20">Leaf</tissue>
    </source>
</reference>
<comment type="subcellular location">
    <subcellularLocation>
        <location evidence="1">Cell membrane</location>
        <topology evidence="1">Single-pass membrane protein</topology>
    </subcellularLocation>
</comment>
<organism evidence="20 21">
    <name type="scientific">Vitis vinifera</name>
    <name type="common">Grape</name>
    <dbReference type="NCBI Taxonomy" id="29760"/>
    <lineage>
        <taxon>Eukaryota</taxon>
        <taxon>Viridiplantae</taxon>
        <taxon>Streptophyta</taxon>
        <taxon>Embryophyta</taxon>
        <taxon>Tracheophyta</taxon>
        <taxon>Spermatophyta</taxon>
        <taxon>Magnoliopsida</taxon>
        <taxon>eudicotyledons</taxon>
        <taxon>Gunneridae</taxon>
        <taxon>Pentapetalae</taxon>
        <taxon>rosids</taxon>
        <taxon>Vitales</taxon>
        <taxon>Vitaceae</taxon>
        <taxon>Viteae</taxon>
        <taxon>Vitis</taxon>
    </lineage>
</organism>
<proteinExistence type="predicted"/>
<dbReference type="SUPFAM" id="SSF56112">
    <property type="entry name" value="Protein kinase-like (PK-like)"/>
    <property type="match status" value="1"/>
</dbReference>
<evidence type="ECO:0000256" key="4">
    <source>
        <dbReference type="ARBA" id="ARBA00022527"/>
    </source>
</evidence>
<keyword evidence="3" id="KW-1003">Cell membrane</keyword>
<dbReference type="EC" id="2.7.11.1" evidence="2"/>
<evidence type="ECO:0000256" key="9">
    <source>
        <dbReference type="ARBA" id="ARBA00022729"/>
    </source>
</evidence>
<keyword evidence="4" id="KW-0723">Serine/threonine-protein kinase</keyword>
<dbReference type="PROSITE" id="PS00108">
    <property type="entry name" value="PROTEIN_KINASE_ST"/>
    <property type="match status" value="1"/>
</dbReference>
<keyword evidence="6" id="KW-0433">Leucine-rich repeat</keyword>
<dbReference type="FunFam" id="3.80.10.10:FF:000383">
    <property type="entry name" value="Leucine-rich repeat receptor protein kinase EMS1"/>
    <property type="match status" value="1"/>
</dbReference>
<dbReference type="SMART" id="SM00220">
    <property type="entry name" value="S_TKc"/>
    <property type="match status" value="1"/>
</dbReference>
<evidence type="ECO:0000256" key="17">
    <source>
        <dbReference type="ARBA" id="ARBA00047899"/>
    </source>
</evidence>
<dbReference type="GO" id="GO:0004674">
    <property type="term" value="F:protein serine/threonine kinase activity"/>
    <property type="evidence" value="ECO:0007669"/>
    <property type="project" value="UniProtKB-KW"/>
</dbReference>
<dbReference type="Pfam" id="PF00560">
    <property type="entry name" value="LRR_1"/>
    <property type="match status" value="8"/>
</dbReference>
<keyword evidence="13" id="KW-0067">ATP-binding</keyword>
<dbReference type="GO" id="GO:0009791">
    <property type="term" value="P:post-embryonic development"/>
    <property type="evidence" value="ECO:0007669"/>
    <property type="project" value="UniProtKB-ARBA"/>
</dbReference>
<sequence>MLSAVQFLPPLGISLNLVTLGLGIISSHRPIPWQLGRLTRLENLILQQNKLEGPIPPDLGNCSSLVVFTSALNRLNGSIPPELALLKNLQLLNLANNTLSGAIPGQLGESTQLVYLNLMAINLKVQSQELGNMGQLVYMVLSTNHLSGVIPRNICSNTTTMEHLFLSENQISGEIPADLGFLVGSISPSIANLSNLQTLALYQNNLRGKSTQRDWNAWKLEILYIYDNRLSGEIPLEIGNCSSLQRIDFFGNHFKGQIPVTIGRLKELNFLHLRQNDLSGEIPPTLGNCHQLTILDLADNSLSGGIPATFGFLRVLEELMLYNNSLEGNLPDELINVANLTRVNLSNNKLNGSIAALCSSHSFLSFDVTNNAFDGQIPRELGFSPSLQRLRLGNNHFTGAIPRTLGEIYQLSLVDFSGNSLTGIRELKLSFNLFSGPLPHELFKCSNLLVLSLDNNLLNGTLPLETGNLASLNVLNLNQNQFYGPIPPAIDLSYNNLTGEIPPSIGTLSKLEALDLSHNQLVGEIPFQVGAMSSLGKLNFSYNNLEGKLDKEFLHWPAETFMGNLRLCGGPLVRCNTFSTIAAIVLLMIGVALFLKGKRESLNAVKRAGTIYKAELSSEETVAVKKILRKDDLLLNKSFEREIRTLGRYMENGSLWDWLHPESVSSKKRKSLDWEARLRVAVGLAKGVEYLHHDCVPKIIHRDIKSSNVLLDSNMEAHLGDFGLAKTLVENHNSFNTDSNSWFAGSYGYIAPEYAYSLKATEKSDVYSLGIVLVELVSGKMPTDEIFGTDMNMVRWVESHIEMGQSSRTELIDSALKPILPDEECAAFGVLEIALQCTKTTPAERPSSRQVCDSLVHLSNNRNRMVDCHKKNPH</sequence>
<evidence type="ECO:0000256" key="13">
    <source>
        <dbReference type="ARBA" id="ARBA00022840"/>
    </source>
</evidence>
<dbReference type="SMART" id="SM00369">
    <property type="entry name" value="LRR_TYP"/>
    <property type="match status" value="8"/>
</dbReference>
<keyword evidence="15" id="KW-0472">Membrane</keyword>
<dbReference type="Pfam" id="PF00069">
    <property type="entry name" value="Pkinase"/>
    <property type="match status" value="1"/>
</dbReference>
<dbReference type="InterPro" id="IPR003591">
    <property type="entry name" value="Leu-rich_rpt_typical-subtyp"/>
</dbReference>
<evidence type="ECO:0000256" key="5">
    <source>
        <dbReference type="ARBA" id="ARBA00022553"/>
    </source>
</evidence>
<dbReference type="AlphaFoldDB" id="A0A438CE76"/>
<evidence type="ECO:0000256" key="16">
    <source>
        <dbReference type="ARBA" id="ARBA00023180"/>
    </source>
</evidence>
<evidence type="ECO:0000256" key="14">
    <source>
        <dbReference type="ARBA" id="ARBA00022989"/>
    </source>
</evidence>
<evidence type="ECO:0000313" key="21">
    <source>
        <dbReference type="Proteomes" id="UP000288805"/>
    </source>
</evidence>
<evidence type="ECO:0000256" key="2">
    <source>
        <dbReference type="ARBA" id="ARBA00012513"/>
    </source>
</evidence>
<evidence type="ECO:0000313" key="20">
    <source>
        <dbReference type="EMBL" id="RVW21504.1"/>
    </source>
</evidence>
<dbReference type="FunFam" id="3.80.10.10:FF:000544">
    <property type="entry name" value="Leucine-rich repeat receptor-like serine/threonine-protein kinase BAM3"/>
    <property type="match status" value="1"/>
</dbReference>
<accession>A0A438CE76</accession>
<keyword evidence="20" id="KW-0675">Receptor</keyword>
<dbReference type="InterPro" id="IPR001611">
    <property type="entry name" value="Leu-rich_rpt"/>
</dbReference>
<gene>
    <name evidence="20" type="primary">GSO1_26</name>
    <name evidence="20" type="ORF">CK203_110996</name>
</gene>
<dbReference type="SUPFAM" id="SSF52058">
    <property type="entry name" value="L domain-like"/>
    <property type="match status" value="2"/>
</dbReference>
<keyword evidence="14" id="KW-1133">Transmembrane helix</keyword>
<dbReference type="Pfam" id="PF13855">
    <property type="entry name" value="LRR_8"/>
    <property type="match status" value="1"/>
</dbReference>
<dbReference type="PRINTS" id="PR00019">
    <property type="entry name" value="LEURICHRPT"/>
</dbReference>
<evidence type="ECO:0000256" key="8">
    <source>
        <dbReference type="ARBA" id="ARBA00022692"/>
    </source>
</evidence>
<dbReference type="GO" id="GO:0005886">
    <property type="term" value="C:plasma membrane"/>
    <property type="evidence" value="ECO:0007669"/>
    <property type="project" value="UniProtKB-SubCell"/>
</dbReference>
<dbReference type="EMBL" id="QGNW01002288">
    <property type="protein sequence ID" value="RVW21504.1"/>
    <property type="molecule type" value="Genomic_DNA"/>
</dbReference>
<dbReference type="SUPFAM" id="SSF52047">
    <property type="entry name" value="RNI-like"/>
    <property type="match status" value="1"/>
</dbReference>
<keyword evidence="12 20" id="KW-0418">Kinase</keyword>
<keyword evidence="16" id="KW-0325">Glycoprotein</keyword>
<dbReference type="FunFam" id="1.10.510.10:FF:000417">
    <property type="entry name" value="Leucine-rich repeat receptor-like protein kinase"/>
    <property type="match status" value="1"/>
</dbReference>
<keyword evidence="9" id="KW-0732">Signal</keyword>
<evidence type="ECO:0000256" key="12">
    <source>
        <dbReference type="ARBA" id="ARBA00022777"/>
    </source>
</evidence>
<evidence type="ECO:0000256" key="15">
    <source>
        <dbReference type="ARBA" id="ARBA00023136"/>
    </source>
</evidence>
<evidence type="ECO:0000256" key="10">
    <source>
        <dbReference type="ARBA" id="ARBA00022737"/>
    </source>
</evidence>
<dbReference type="PANTHER" id="PTHR48054">
    <property type="entry name" value="RECEPTOR KINASE-LIKE PROTEIN XA21"/>
    <property type="match status" value="1"/>
</dbReference>
<dbReference type="Gene3D" id="3.80.10.10">
    <property type="entry name" value="Ribonuclease Inhibitor"/>
    <property type="match status" value="3"/>
</dbReference>
<feature type="domain" description="Protein kinase" evidence="19">
    <location>
        <begin position="567"/>
        <end position="860"/>
    </location>
</feature>
<keyword evidence="7" id="KW-0808">Transferase</keyword>
<evidence type="ECO:0000256" key="18">
    <source>
        <dbReference type="ARBA" id="ARBA00048679"/>
    </source>
</evidence>
<comment type="catalytic activity">
    <reaction evidence="17">
        <text>L-threonyl-[protein] + ATP = O-phospho-L-threonyl-[protein] + ADP + H(+)</text>
        <dbReference type="Rhea" id="RHEA:46608"/>
        <dbReference type="Rhea" id="RHEA-COMP:11060"/>
        <dbReference type="Rhea" id="RHEA-COMP:11605"/>
        <dbReference type="ChEBI" id="CHEBI:15378"/>
        <dbReference type="ChEBI" id="CHEBI:30013"/>
        <dbReference type="ChEBI" id="CHEBI:30616"/>
        <dbReference type="ChEBI" id="CHEBI:61977"/>
        <dbReference type="ChEBI" id="CHEBI:456216"/>
        <dbReference type="EC" id="2.7.11.1"/>
    </reaction>
</comment>
<dbReference type="InterPro" id="IPR011009">
    <property type="entry name" value="Kinase-like_dom_sf"/>
</dbReference>
<dbReference type="PANTHER" id="PTHR48054:SF70">
    <property type="entry name" value="PROTEIN KINASE DOMAIN-CONTAINING PROTEIN"/>
    <property type="match status" value="1"/>
</dbReference>
<evidence type="ECO:0000256" key="11">
    <source>
        <dbReference type="ARBA" id="ARBA00022741"/>
    </source>
</evidence>
<dbReference type="InterPro" id="IPR032675">
    <property type="entry name" value="LRR_dom_sf"/>
</dbReference>
<comment type="catalytic activity">
    <reaction evidence="18">
        <text>L-seryl-[protein] + ATP = O-phospho-L-seryl-[protein] + ADP + H(+)</text>
        <dbReference type="Rhea" id="RHEA:17989"/>
        <dbReference type="Rhea" id="RHEA-COMP:9863"/>
        <dbReference type="Rhea" id="RHEA-COMP:11604"/>
        <dbReference type="ChEBI" id="CHEBI:15378"/>
        <dbReference type="ChEBI" id="CHEBI:29999"/>
        <dbReference type="ChEBI" id="CHEBI:30616"/>
        <dbReference type="ChEBI" id="CHEBI:83421"/>
        <dbReference type="ChEBI" id="CHEBI:456216"/>
        <dbReference type="EC" id="2.7.11.1"/>
    </reaction>
</comment>
<keyword evidence="11" id="KW-0547">Nucleotide-binding</keyword>